<evidence type="ECO:0000256" key="8">
    <source>
        <dbReference type="ARBA" id="ARBA00022840"/>
    </source>
</evidence>
<keyword evidence="4" id="KW-0963">Cytoplasm</keyword>
<dbReference type="NCBIfam" id="NF007931">
    <property type="entry name" value="PRK10646.1"/>
    <property type="match status" value="1"/>
</dbReference>
<accession>A0A366I159</accession>
<evidence type="ECO:0000256" key="4">
    <source>
        <dbReference type="ARBA" id="ARBA00022490"/>
    </source>
</evidence>
<organism evidence="11 12">
    <name type="scientific">Brenneria salicis ATCC 15712 = DSM 30166</name>
    <dbReference type="NCBI Taxonomy" id="714314"/>
    <lineage>
        <taxon>Bacteria</taxon>
        <taxon>Pseudomonadati</taxon>
        <taxon>Pseudomonadota</taxon>
        <taxon>Gammaproteobacteria</taxon>
        <taxon>Enterobacterales</taxon>
        <taxon>Pectobacteriaceae</taxon>
        <taxon>Brenneria</taxon>
    </lineage>
</organism>
<proteinExistence type="inferred from homology"/>
<dbReference type="RefSeq" id="WP_113868193.1">
    <property type="nucleotide sequence ID" value="NZ_AGJP01000001.1"/>
</dbReference>
<keyword evidence="12" id="KW-1185">Reference proteome</keyword>
<reference evidence="11 12" key="1">
    <citation type="submission" date="2018-06" db="EMBL/GenBank/DDBJ databases">
        <title>Genomic Encyclopedia of Type Strains, Phase IV (KMG-IV): sequencing the most valuable type-strain genomes for metagenomic binning, comparative biology and taxonomic classification.</title>
        <authorList>
            <person name="Goeker M."/>
        </authorList>
    </citation>
    <scope>NUCLEOTIDE SEQUENCE [LARGE SCALE GENOMIC DNA]</scope>
    <source>
        <strain evidence="11 12">DSM 30166</strain>
    </source>
</reference>
<sequence>MKKIVLPLPDEAATIALGAALAKACDSATVIHLYGDLGAGKTTLSRGFLQALGHKGNVKSPTYTLVEPYELTPLAVYHFDLYRLADPEELEFMGIRDYLQQDAICLIEWPQQGAGVLPDADLELHLHYREQGRQADLCAVSAQGETILQRLARQTGINAP</sequence>
<dbReference type="FunFam" id="3.40.50.300:FF:000406">
    <property type="entry name" value="tRNA (N6-adenosine(37)-N6)-threonylcarbamoyltransferase complex ATPase TsaE"/>
    <property type="match status" value="1"/>
</dbReference>
<dbReference type="InterPro" id="IPR027417">
    <property type="entry name" value="P-loop_NTPase"/>
</dbReference>
<comment type="subcellular location">
    <subcellularLocation>
        <location evidence="1">Cytoplasm</location>
    </subcellularLocation>
</comment>
<evidence type="ECO:0000256" key="5">
    <source>
        <dbReference type="ARBA" id="ARBA00022694"/>
    </source>
</evidence>
<evidence type="ECO:0000313" key="11">
    <source>
        <dbReference type="EMBL" id="RBP60150.1"/>
    </source>
</evidence>
<gene>
    <name evidence="11" type="ORF">DES54_13317</name>
</gene>
<keyword evidence="8" id="KW-0067">ATP-binding</keyword>
<dbReference type="Proteomes" id="UP000253046">
    <property type="component" value="Unassembled WGS sequence"/>
</dbReference>
<evidence type="ECO:0000256" key="9">
    <source>
        <dbReference type="ARBA" id="ARBA00022842"/>
    </source>
</evidence>
<evidence type="ECO:0000313" key="12">
    <source>
        <dbReference type="Proteomes" id="UP000253046"/>
    </source>
</evidence>
<keyword evidence="5" id="KW-0819">tRNA processing</keyword>
<protein>
    <recommendedName>
        <fullName evidence="3">tRNA threonylcarbamoyladenosine biosynthesis protein TsaE</fullName>
    </recommendedName>
    <alternativeName>
        <fullName evidence="10">t(6)A37 threonylcarbamoyladenosine biosynthesis protein TsaE</fullName>
    </alternativeName>
</protein>
<evidence type="ECO:0000256" key="6">
    <source>
        <dbReference type="ARBA" id="ARBA00022723"/>
    </source>
</evidence>
<comment type="similarity">
    <text evidence="2">Belongs to the TsaE family.</text>
</comment>
<keyword evidence="7" id="KW-0547">Nucleotide-binding</keyword>
<dbReference type="OrthoDB" id="9800307at2"/>
<evidence type="ECO:0000256" key="2">
    <source>
        <dbReference type="ARBA" id="ARBA00007599"/>
    </source>
</evidence>
<dbReference type="Pfam" id="PF02367">
    <property type="entry name" value="TsaE"/>
    <property type="match status" value="1"/>
</dbReference>
<dbReference type="PANTHER" id="PTHR33540:SF2">
    <property type="entry name" value="TRNA THREONYLCARBAMOYLADENOSINE BIOSYNTHESIS PROTEIN TSAE"/>
    <property type="match status" value="1"/>
</dbReference>
<evidence type="ECO:0000256" key="10">
    <source>
        <dbReference type="ARBA" id="ARBA00032441"/>
    </source>
</evidence>
<dbReference type="NCBIfam" id="TIGR00150">
    <property type="entry name" value="T6A_YjeE"/>
    <property type="match status" value="1"/>
</dbReference>
<dbReference type="Gene3D" id="3.40.50.300">
    <property type="entry name" value="P-loop containing nucleotide triphosphate hydrolases"/>
    <property type="match status" value="1"/>
</dbReference>
<keyword evidence="9" id="KW-0460">Magnesium</keyword>
<dbReference type="GO" id="GO:0005737">
    <property type="term" value="C:cytoplasm"/>
    <property type="evidence" value="ECO:0007669"/>
    <property type="project" value="UniProtKB-SubCell"/>
</dbReference>
<dbReference type="GO" id="GO:0005524">
    <property type="term" value="F:ATP binding"/>
    <property type="evidence" value="ECO:0007669"/>
    <property type="project" value="UniProtKB-KW"/>
</dbReference>
<name>A0A366I159_9GAMM</name>
<keyword evidence="6" id="KW-0479">Metal-binding</keyword>
<dbReference type="InterPro" id="IPR003442">
    <property type="entry name" value="T6A_TsaE"/>
</dbReference>
<dbReference type="GO" id="GO:0002949">
    <property type="term" value="P:tRNA threonylcarbamoyladenosine modification"/>
    <property type="evidence" value="ECO:0007669"/>
    <property type="project" value="InterPro"/>
</dbReference>
<dbReference type="AlphaFoldDB" id="A0A366I159"/>
<comment type="caution">
    <text evidence="11">The sequence shown here is derived from an EMBL/GenBank/DDBJ whole genome shotgun (WGS) entry which is preliminary data.</text>
</comment>
<dbReference type="SUPFAM" id="SSF52540">
    <property type="entry name" value="P-loop containing nucleoside triphosphate hydrolases"/>
    <property type="match status" value="1"/>
</dbReference>
<evidence type="ECO:0000256" key="3">
    <source>
        <dbReference type="ARBA" id="ARBA00019010"/>
    </source>
</evidence>
<evidence type="ECO:0000256" key="7">
    <source>
        <dbReference type="ARBA" id="ARBA00022741"/>
    </source>
</evidence>
<dbReference type="PANTHER" id="PTHR33540">
    <property type="entry name" value="TRNA THREONYLCARBAMOYLADENOSINE BIOSYNTHESIS PROTEIN TSAE"/>
    <property type="match status" value="1"/>
</dbReference>
<dbReference type="GO" id="GO:0046872">
    <property type="term" value="F:metal ion binding"/>
    <property type="evidence" value="ECO:0007669"/>
    <property type="project" value="UniProtKB-KW"/>
</dbReference>
<dbReference type="EMBL" id="QNRY01000033">
    <property type="protein sequence ID" value="RBP60150.1"/>
    <property type="molecule type" value="Genomic_DNA"/>
</dbReference>
<evidence type="ECO:0000256" key="1">
    <source>
        <dbReference type="ARBA" id="ARBA00004496"/>
    </source>
</evidence>